<accession>A0A177F5C0</accession>
<comment type="caution">
    <text evidence="1">The sequence shown here is derived from an EMBL/GenBank/DDBJ whole genome shotgun (WGS) entry which is preliminary data.</text>
</comment>
<protein>
    <submittedName>
        <fullName evidence="1">Uncharacterized protein</fullName>
    </submittedName>
</protein>
<evidence type="ECO:0000313" key="2">
    <source>
        <dbReference type="Proteomes" id="UP000077002"/>
    </source>
</evidence>
<dbReference type="EMBL" id="LVKK01000054">
    <property type="protein sequence ID" value="OAG38562.1"/>
    <property type="molecule type" value="Genomic_DNA"/>
</dbReference>
<gene>
    <name evidence="1" type="ORF">AYO21_07222</name>
</gene>
<name>A0A177F5C0_9EURO</name>
<dbReference type="OrthoDB" id="448455at2759"/>
<sequence>MILLRRYGSEIRIPEEAIIAIAKRFDHQVMGSLLEKGRLEEPLTGDVIKAAVENLDGEKVLQTILTQEEFQISFPETAMFDIARRFGHQTFKLALKQLKKQGSKVRITREIMDAARHNYDNTNEIVKLLLAQSGVRDLIEGEDLVSFARYFDEELMDLLLTSLAPEVQVDPGVPQRMVKAIEVNSKIDSLDKKKALGERIMSTFVERTTVVV</sequence>
<dbReference type="Proteomes" id="UP000077002">
    <property type="component" value="Unassembled WGS sequence"/>
</dbReference>
<dbReference type="RefSeq" id="XP_022510514.1">
    <property type="nucleotide sequence ID" value="XM_022657179.1"/>
</dbReference>
<dbReference type="Pfam" id="PF23397">
    <property type="entry name" value="DUF7104"/>
    <property type="match status" value="1"/>
</dbReference>
<dbReference type="GeneID" id="34602378"/>
<organism evidence="1 2">
    <name type="scientific">Fonsecaea monophora</name>
    <dbReference type="NCBI Taxonomy" id="254056"/>
    <lineage>
        <taxon>Eukaryota</taxon>
        <taxon>Fungi</taxon>
        <taxon>Dikarya</taxon>
        <taxon>Ascomycota</taxon>
        <taxon>Pezizomycotina</taxon>
        <taxon>Eurotiomycetes</taxon>
        <taxon>Chaetothyriomycetidae</taxon>
        <taxon>Chaetothyriales</taxon>
        <taxon>Herpotrichiellaceae</taxon>
        <taxon>Fonsecaea</taxon>
    </lineage>
</organism>
<evidence type="ECO:0000313" key="1">
    <source>
        <dbReference type="EMBL" id="OAG38562.1"/>
    </source>
</evidence>
<reference evidence="1 2" key="1">
    <citation type="submission" date="2016-03" db="EMBL/GenBank/DDBJ databases">
        <title>Draft genome sequence of the Fonsecaea monophora CBS 269.37.</title>
        <authorList>
            <person name="Bombassaro A."/>
            <person name="Vinicius W.A."/>
            <person name="De Hoog S."/>
            <person name="Sun J."/>
            <person name="Souza E.M."/>
            <person name="Raittz R.T."/>
            <person name="Costa F."/>
            <person name="Leao A.C."/>
            <person name="Tadra-Sfeir M.Z."/>
            <person name="Baura V."/>
            <person name="Balsanelli E."/>
            <person name="Pedrosa F.O."/>
            <person name="Moreno L.F."/>
            <person name="Steffens M.B."/>
            <person name="Xi L."/>
            <person name="Bocca A.L."/>
            <person name="Felipe M.S."/>
            <person name="Teixeira M."/>
            <person name="Telles Filho F.Q."/>
            <person name="Azevedo C.M."/>
            <person name="Gomes R."/>
            <person name="Vicente V.A."/>
        </authorList>
    </citation>
    <scope>NUCLEOTIDE SEQUENCE [LARGE SCALE GENOMIC DNA]</scope>
    <source>
        <strain evidence="1 2">CBS 269.37</strain>
    </source>
</reference>
<proteinExistence type="predicted"/>
<keyword evidence="2" id="KW-1185">Reference proteome</keyword>
<dbReference type="AlphaFoldDB" id="A0A177F5C0"/>
<dbReference type="InterPro" id="IPR055530">
    <property type="entry name" value="DUF7104"/>
</dbReference>